<feature type="region of interest" description="Disordered" evidence="1">
    <location>
        <begin position="1"/>
        <end position="65"/>
    </location>
</feature>
<feature type="compositionally biased region" description="Basic and acidic residues" evidence="1">
    <location>
        <begin position="55"/>
        <end position="65"/>
    </location>
</feature>
<keyword evidence="4" id="KW-1185">Reference proteome</keyword>
<dbReference type="InterPro" id="IPR021386">
    <property type="entry name" value="SPP41_DUF3020"/>
</dbReference>
<dbReference type="Pfam" id="PF11223">
    <property type="entry name" value="DUF3020"/>
    <property type="match status" value="1"/>
</dbReference>
<gene>
    <name evidence="3" type="ORF">H4R20_006182</name>
</gene>
<sequence>MLSSARSFSKQVLNHRTQIQQQTKTQLRNQHTGPRAKDQQGGRYEEEPQQQLVSDRMRQENRERKKRWRELNEERNKDNDLRCRVNKRANQLYGATSSAAKEKWIGEEFERRQHRRKEKELRKRQFIADTEEKLVTEPSVVLSSKNERASKMQRTETNSVLSQLMLPGGFGTYAGLPSHQVRAAYGFWKCVADGQALETADPAEHSYGYQQSLVYEPSSPGVNTSATVSSPTVSLPPLSSVVPEELLHSPGTLYEPSSQPQDESRRLPPLLDSQGDSPVAASISSFEGHHVEPLCSNANDPSYSYSSTPAQHAAFNVTATNARHAHMTHSSASGLSADAYSSPVHTKHVRPWEDTEEYRLPPSAPMGDSFAAADVDCHTKTHTVADMGGLSEAAFSLMSLSSSSSSAMDTGPSVVT</sequence>
<feature type="region of interest" description="Disordered" evidence="1">
    <location>
        <begin position="249"/>
        <end position="280"/>
    </location>
</feature>
<protein>
    <recommendedName>
        <fullName evidence="2">DUF3020 domain-containing protein</fullName>
    </recommendedName>
</protein>
<evidence type="ECO:0000313" key="3">
    <source>
        <dbReference type="EMBL" id="KAJ2794561.1"/>
    </source>
</evidence>
<proteinExistence type="predicted"/>
<feature type="compositionally biased region" description="Polar residues" evidence="1">
    <location>
        <begin position="1"/>
        <end position="32"/>
    </location>
</feature>
<reference evidence="3" key="1">
    <citation type="submission" date="2022-07" db="EMBL/GenBank/DDBJ databases">
        <title>Phylogenomic reconstructions and comparative analyses of Kickxellomycotina fungi.</title>
        <authorList>
            <person name="Reynolds N.K."/>
            <person name="Stajich J.E."/>
            <person name="Barry K."/>
            <person name="Grigoriev I.V."/>
            <person name="Crous P."/>
            <person name="Smith M.E."/>
        </authorList>
    </citation>
    <scope>NUCLEOTIDE SEQUENCE</scope>
    <source>
        <strain evidence="3">NRRL 1565</strain>
    </source>
</reference>
<organism evidence="3 4">
    <name type="scientific">Coemansia guatemalensis</name>
    <dbReference type="NCBI Taxonomy" id="2761395"/>
    <lineage>
        <taxon>Eukaryota</taxon>
        <taxon>Fungi</taxon>
        <taxon>Fungi incertae sedis</taxon>
        <taxon>Zoopagomycota</taxon>
        <taxon>Kickxellomycotina</taxon>
        <taxon>Kickxellomycetes</taxon>
        <taxon>Kickxellales</taxon>
        <taxon>Kickxellaceae</taxon>
        <taxon>Coemansia</taxon>
    </lineage>
</organism>
<dbReference type="AlphaFoldDB" id="A0A9W8HQB1"/>
<evidence type="ECO:0000259" key="2">
    <source>
        <dbReference type="Pfam" id="PF11223"/>
    </source>
</evidence>
<dbReference type="Proteomes" id="UP001140094">
    <property type="component" value="Unassembled WGS sequence"/>
</dbReference>
<evidence type="ECO:0000256" key="1">
    <source>
        <dbReference type="SAM" id="MobiDB-lite"/>
    </source>
</evidence>
<name>A0A9W8HQB1_9FUNG</name>
<feature type="domain" description="DUF3020" evidence="2">
    <location>
        <begin position="61"/>
        <end position="109"/>
    </location>
</feature>
<dbReference type="OrthoDB" id="5595797at2759"/>
<comment type="caution">
    <text evidence="3">The sequence shown here is derived from an EMBL/GenBank/DDBJ whole genome shotgun (WGS) entry which is preliminary data.</text>
</comment>
<evidence type="ECO:0000313" key="4">
    <source>
        <dbReference type="Proteomes" id="UP001140094"/>
    </source>
</evidence>
<feature type="compositionally biased region" description="Basic and acidic residues" evidence="1">
    <location>
        <begin position="35"/>
        <end position="46"/>
    </location>
</feature>
<dbReference type="EMBL" id="JANBUO010002492">
    <property type="protein sequence ID" value="KAJ2794561.1"/>
    <property type="molecule type" value="Genomic_DNA"/>
</dbReference>
<accession>A0A9W8HQB1</accession>